<reference evidence="3" key="1">
    <citation type="submission" date="2018-06" db="EMBL/GenBank/DDBJ databases">
        <authorList>
            <person name="Zhirakovskaya E."/>
        </authorList>
    </citation>
    <scope>NUCLEOTIDE SEQUENCE</scope>
</reference>
<dbReference type="InterPro" id="IPR051262">
    <property type="entry name" value="SMP-30/CGR1_Lactonase"/>
</dbReference>
<evidence type="ECO:0000313" key="3">
    <source>
        <dbReference type="EMBL" id="VAV92643.1"/>
    </source>
</evidence>
<dbReference type="PANTHER" id="PTHR47572">
    <property type="entry name" value="LIPOPROTEIN-RELATED"/>
    <property type="match status" value="1"/>
</dbReference>
<dbReference type="Gene3D" id="2.120.10.30">
    <property type="entry name" value="TolB, C-terminal domain"/>
    <property type="match status" value="1"/>
</dbReference>
<dbReference type="InterPro" id="IPR013658">
    <property type="entry name" value="SGL"/>
</dbReference>
<keyword evidence="1 3" id="KW-0378">Hydrolase</keyword>
<dbReference type="InterPro" id="IPR011042">
    <property type="entry name" value="6-blade_b-propeller_TolB-like"/>
</dbReference>
<dbReference type="PANTHER" id="PTHR47572:SF4">
    <property type="entry name" value="LACTONASE DRP35"/>
    <property type="match status" value="1"/>
</dbReference>
<accession>A0A3B0S8J8</accession>
<gene>
    <name evidence="3" type="ORF">MNBD_ALPHA05-284</name>
</gene>
<dbReference type="GO" id="GO:0004341">
    <property type="term" value="F:gluconolactonase activity"/>
    <property type="evidence" value="ECO:0007669"/>
    <property type="project" value="UniProtKB-EC"/>
</dbReference>
<name>A0A3B0S8J8_9ZZZZ</name>
<evidence type="ECO:0000256" key="1">
    <source>
        <dbReference type="ARBA" id="ARBA00022801"/>
    </source>
</evidence>
<dbReference type="SUPFAM" id="SSF63829">
    <property type="entry name" value="Calcium-dependent phosphotriesterase"/>
    <property type="match status" value="1"/>
</dbReference>
<proteinExistence type="predicted"/>
<organism evidence="3">
    <name type="scientific">hydrothermal vent metagenome</name>
    <dbReference type="NCBI Taxonomy" id="652676"/>
    <lineage>
        <taxon>unclassified sequences</taxon>
        <taxon>metagenomes</taxon>
        <taxon>ecological metagenomes</taxon>
    </lineage>
</organism>
<feature type="domain" description="SMP-30/Gluconolactonase/LRE-like region" evidence="2">
    <location>
        <begin position="2"/>
        <end position="155"/>
    </location>
</feature>
<dbReference type="AlphaFoldDB" id="A0A3B0S8J8"/>
<dbReference type="EC" id="3.1.1.17" evidence="3"/>
<dbReference type="EMBL" id="UOEH01000094">
    <property type="protein sequence ID" value="VAV92643.1"/>
    <property type="molecule type" value="Genomic_DNA"/>
</dbReference>
<protein>
    <submittedName>
        <fullName evidence="3">Gluconolactonase</fullName>
        <ecNumber evidence="3">3.1.1.17</ecNumber>
    </submittedName>
</protein>
<feature type="non-terminal residue" evidence="3">
    <location>
        <position position="1"/>
    </location>
</feature>
<dbReference type="PRINTS" id="PR01790">
    <property type="entry name" value="SMP30FAMILY"/>
</dbReference>
<sequence length="175" mass="18907">ALDSRGGVYFTDPVFARAYQDTTAFYYLAADRSIKRLADDLKYPNGILLSPDEKTLYVLPYLSPNVMAYEVKSPGVLGEGRSLCELACKAEYPKRGGDGLTVDTKGNLYVTVPSIKSIQVIDSDGKTLGMIPLPNGPSNCTFAGADRKTLYVTTAKVVYALPMQAQGHQSGKLAK</sequence>
<dbReference type="InterPro" id="IPR005511">
    <property type="entry name" value="SMP-30"/>
</dbReference>
<evidence type="ECO:0000259" key="2">
    <source>
        <dbReference type="Pfam" id="PF08450"/>
    </source>
</evidence>
<dbReference type="Pfam" id="PF08450">
    <property type="entry name" value="SGL"/>
    <property type="match status" value="1"/>
</dbReference>